<evidence type="ECO:0000256" key="2">
    <source>
        <dbReference type="ARBA" id="ARBA00023002"/>
    </source>
</evidence>
<keyword evidence="4" id="KW-1185">Reference proteome</keyword>
<dbReference type="SUPFAM" id="SSF51735">
    <property type="entry name" value="NAD(P)-binding Rossmann-fold domains"/>
    <property type="match status" value="1"/>
</dbReference>
<dbReference type="Gene3D" id="3.40.50.720">
    <property type="entry name" value="NAD(P)-binding Rossmann-like Domain"/>
    <property type="match status" value="1"/>
</dbReference>
<keyword evidence="1" id="KW-0521">NADP</keyword>
<evidence type="ECO:0000313" key="3">
    <source>
        <dbReference type="EMBL" id="KAJ7345072.1"/>
    </source>
</evidence>
<gene>
    <name evidence="3" type="ORF">JRQ81_001022</name>
</gene>
<comment type="caution">
    <text evidence="3">The sequence shown here is derived from an EMBL/GenBank/DDBJ whole genome shotgun (WGS) entry which is preliminary data.</text>
</comment>
<evidence type="ECO:0000313" key="4">
    <source>
        <dbReference type="Proteomes" id="UP001142489"/>
    </source>
</evidence>
<dbReference type="Proteomes" id="UP001142489">
    <property type="component" value="Unassembled WGS sequence"/>
</dbReference>
<name>A0A9Q0Y7I1_9SAUR</name>
<dbReference type="PANTHER" id="PTHR44085">
    <property type="entry name" value="SEPIAPTERIN REDUCTASE"/>
    <property type="match status" value="1"/>
</dbReference>
<reference evidence="3" key="1">
    <citation type="journal article" date="2023" name="DNA Res.">
        <title>Chromosome-level genome assembly of Phrynocephalus forsythii using third-generation DNA sequencing and Hi-C analysis.</title>
        <authorList>
            <person name="Qi Y."/>
            <person name="Zhao W."/>
            <person name="Zhao Y."/>
            <person name="Niu C."/>
            <person name="Cao S."/>
            <person name="Zhang Y."/>
        </authorList>
    </citation>
    <scope>NUCLEOTIDE SEQUENCE</scope>
    <source>
        <tissue evidence="3">Muscle</tissue>
    </source>
</reference>
<keyword evidence="2" id="KW-0560">Oxidoreductase</keyword>
<dbReference type="InterPro" id="IPR051721">
    <property type="entry name" value="Biopterin_syn/organic_redct"/>
</dbReference>
<proteinExistence type="predicted"/>
<dbReference type="GO" id="GO:0004757">
    <property type="term" value="F:sepiapterin reductase (NADP+) activity"/>
    <property type="evidence" value="ECO:0007669"/>
    <property type="project" value="TreeGrafter"/>
</dbReference>
<evidence type="ECO:0008006" key="5">
    <source>
        <dbReference type="Google" id="ProtNLM"/>
    </source>
</evidence>
<dbReference type="InterPro" id="IPR036291">
    <property type="entry name" value="NAD(P)-bd_dom_sf"/>
</dbReference>
<dbReference type="OrthoDB" id="153074at2759"/>
<dbReference type="EMBL" id="JAPFRF010000001">
    <property type="protein sequence ID" value="KAJ7345072.1"/>
    <property type="molecule type" value="Genomic_DNA"/>
</dbReference>
<accession>A0A9Q0Y7I1</accession>
<dbReference type="GO" id="GO:0006729">
    <property type="term" value="P:tetrahydrobiopterin biosynthetic process"/>
    <property type="evidence" value="ECO:0007669"/>
    <property type="project" value="TreeGrafter"/>
</dbReference>
<dbReference type="PANTHER" id="PTHR44085:SF2">
    <property type="entry name" value="SEPIAPTERIN REDUCTASE"/>
    <property type="match status" value="1"/>
</dbReference>
<organism evidence="3 4">
    <name type="scientific">Phrynocephalus forsythii</name>
    <dbReference type="NCBI Taxonomy" id="171643"/>
    <lineage>
        <taxon>Eukaryota</taxon>
        <taxon>Metazoa</taxon>
        <taxon>Chordata</taxon>
        <taxon>Craniata</taxon>
        <taxon>Vertebrata</taxon>
        <taxon>Euteleostomi</taxon>
        <taxon>Lepidosauria</taxon>
        <taxon>Squamata</taxon>
        <taxon>Bifurcata</taxon>
        <taxon>Unidentata</taxon>
        <taxon>Episquamata</taxon>
        <taxon>Toxicofera</taxon>
        <taxon>Iguania</taxon>
        <taxon>Acrodonta</taxon>
        <taxon>Agamidae</taxon>
        <taxon>Agaminae</taxon>
        <taxon>Phrynocephalus</taxon>
    </lineage>
</organism>
<dbReference type="AlphaFoldDB" id="A0A9Q0Y7I1"/>
<sequence>MASSSSSSSGEPSGLGLGWVACLVTGPSWGFGQSVARLVAARLAPGSLLLLAVRSAGAPGELRAAYPELRIQALPADLGADEGLQRVARDTADALRRHHDGARLQRLLLLNNAGDWLAGARAGRGGR</sequence>
<protein>
    <recommendedName>
        <fullName evidence="5">Sepiapterin reductase</fullName>
    </recommendedName>
</protein>
<evidence type="ECO:0000256" key="1">
    <source>
        <dbReference type="ARBA" id="ARBA00022857"/>
    </source>
</evidence>